<dbReference type="OrthoDB" id="1753012at2"/>
<dbReference type="EMBL" id="SPQQ01000002">
    <property type="protein sequence ID" value="TGE39323.1"/>
    <property type="molecule type" value="Genomic_DNA"/>
</dbReference>
<proteinExistence type="predicted"/>
<evidence type="ECO:0000313" key="2">
    <source>
        <dbReference type="EMBL" id="TGE39323.1"/>
    </source>
</evidence>
<dbReference type="Proteomes" id="UP000298460">
    <property type="component" value="Unassembled WGS sequence"/>
</dbReference>
<feature type="domain" description="DUF7479" evidence="1">
    <location>
        <begin position="5"/>
        <end position="63"/>
    </location>
</feature>
<keyword evidence="3" id="KW-1185">Reference proteome</keyword>
<dbReference type="InterPro" id="IPR055902">
    <property type="entry name" value="DUF7479"/>
</dbReference>
<sequence length="63" mass="7312">MNEDEVYCVKCNVRLVALKTTFTYLKHEFYVDLPRCPSCGQVYVSEELAKGKMTEVEMSLEDK</sequence>
<evidence type="ECO:0000259" key="1">
    <source>
        <dbReference type="Pfam" id="PF24292"/>
    </source>
</evidence>
<evidence type="ECO:0000313" key="3">
    <source>
        <dbReference type="Proteomes" id="UP000298460"/>
    </source>
</evidence>
<organism evidence="2 3">
    <name type="scientific">Desulfosporosinus fructosivorans</name>
    <dbReference type="NCBI Taxonomy" id="2018669"/>
    <lineage>
        <taxon>Bacteria</taxon>
        <taxon>Bacillati</taxon>
        <taxon>Bacillota</taxon>
        <taxon>Clostridia</taxon>
        <taxon>Eubacteriales</taxon>
        <taxon>Desulfitobacteriaceae</taxon>
        <taxon>Desulfosporosinus</taxon>
    </lineage>
</organism>
<reference evidence="2 3" key="1">
    <citation type="submission" date="2019-03" db="EMBL/GenBank/DDBJ databases">
        <title>Draft Genome Sequence of Desulfosporosinus fructosivorans Strain 63.6F, Isolated from Marine Sediment in the Baltic Sea.</title>
        <authorList>
            <person name="Hausmann B."/>
            <person name="Vandieken V."/>
            <person name="Pjevac P."/>
            <person name="Schreck K."/>
            <person name="Herbold C.W."/>
            <person name="Loy A."/>
        </authorList>
    </citation>
    <scope>NUCLEOTIDE SEQUENCE [LARGE SCALE GENOMIC DNA]</scope>
    <source>
        <strain evidence="2 3">63.6F</strain>
    </source>
</reference>
<gene>
    <name evidence="2" type="ORF">E4K67_07770</name>
</gene>
<dbReference type="AlphaFoldDB" id="A0A4Z0RBE9"/>
<accession>A0A4Z0RBE9</accession>
<dbReference type="Pfam" id="PF24292">
    <property type="entry name" value="DUF7479"/>
    <property type="match status" value="1"/>
</dbReference>
<dbReference type="InterPro" id="IPR054656">
    <property type="entry name" value="DVU_1557-like"/>
</dbReference>
<dbReference type="NCBIfam" id="NF045645">
    <property type="entry name" value="DVU_1557_fam"/>
    <property type="match status" value="1"/>
</dbReference>
<dbReference type="RefSeq" id="WP_135545818.1">
    <property type="nucleotide sequence ID" value="NZ_SPQQ01000002.1"/>
</dbReference>
<protein>
    <recommendedName>
        <fullName evidence="1">DUF7479 domain-containing protein</fullName>
    </recommendedName>
</protein>
<comment type="caution">
    <text evidence="2">The sequence shown here is derived from an EMBL/GenBank/DDBJ whole genome shotgun (WGS) entry which is preliminary data.</text>
</comment>
<name>A0A4Z0RBE9_9FIRM</name>